<proteinExistence type="inferred from homology"/>
<dbReference type="Proteomes" id="UP000266260">
    <property type="component" value="Unassembled WGS sequence"/>
</dbReference>
<comment type="similarity">
    <text evidence="1 6 7">Belongs to the chaperonin (HSP60) family.</text>
</comment>
<accession>A0A398DBM6</accession>
<dbReference type="InterPro" id="IPR027413">
    <property type="entry name" value="GROEL-like_equatorial_sf"/>
</dbReference>
<dbReference type="Pfam" id="PF00118">
    <property type="entry name" value="Cpn60_TCP1"/>
    <property type="match status" value="1"/>
</dbReference>
<evidence type="ECO:0000313" key="10">
    <source>
        <dbReference type="EMBL" id="RIE15931.1"/>
    </source>
</evidence>
<comment type="caution">
    <text evidence="6">Lacks conserved residue(s) required for the propagation of feature annotation.</text>
</comment>
<dbReference type="InterPro" id="IPR027409">
    <property type="entry name" value="GroEL-like_apical_dom_sf"/>
</dbReference>
<dbReference type="SUPFAM" id="SSF52029">
    <property type="entry name" value="GroEL apical domain-like"/>
    <property type="match status" value="1"/>
</dbReference>
<dbReference type="GO" id="GO:0042026">
    <property type="term" value="P:protein refolding"/>
    <property type="evidence" value="ECO:0007669"/>
    <property type="project" value="UniProtKB-UniRule"/>
</dbReference>
<dbReference type="NCBIfam" id="NF009489">
    <property type="entry name" value="PRK12851.1"/>
    <property type="match status" value="1"/>
</dbReference>
<dbReference type="GO" id="GO:0005737">
    <property type="term" value="C:cytoplasm"/>
    <property type="evidence" value="ECO:0007669"/>
    <property type="project" value="UniProtKB-SubCell"/>
</dbReference>
<dbReference type="GO" id="GO:0005524">
    <property type="term" value="F:ATP binding"/>
    <property type="evidence" value="ECO:0007669"/>
    <property type="project" value="UniProtKB-UniRule"/>
</dbReference>
<keyword evidence="5 6" id="KW-0413">Isomerase</keyword>
<dbReference type="FunFam" id="3.50.7.10:FF:000001">
    <property type="entry name" value="60 kDa chaperonin"/>
    <property type="match status" value="1"/>
</dbReference>
<dbReference type="Gene3D" id="3.30.260.10">
    <property type="entry name" value="TCP-1-like chaperonin intermediate domain"/>
    <property type="match status" value="1"/>
</dbReference>
<dbReference type="PRINTS" id="PR00298">
    <property type="entry name" value="CHAPERONIN60"/>
</dbReference>
<dbReference type="EMBL" id="QXIU01000008">
    <property type="protein sequence ID" value="RIE15931.1"/>
    <property type="molecule type" value="Genomic_DNA"/>
</dbReference>
<keyword evidence="4 6" id="KW-0143">Chaperone</keyword>
<evidence type="ECO:0000256" key="2">
    <source>
        <dbReference type="ARBA" id="ARBA00022741"/>
    </source>
</evidence>
<dbReference type="NCBIfam" id="NF009488">
    <property type="entry name" value="PRK12850.1"/>
    <property type="match status" value="1"/>
</dbReference>
<name>A0A398DBM6_9BACT</name>
<dbReference type="InterPro" id="IPR027410">
    <property type="entry name" value="TCP-1-like_intermed_sf"/>
</dbReference>
<evidence type="ECO:0000313" key="11">
    <source>
        <dbReference type="Proteomes" id="UP000266260"/>
    </source>
</evidence>
<dbReference type="InterPro" id="IPR002423">
    <property type="entry name" value="Cpn60/GroEL/TCP-1"/>
</dbReference>
<evidence type="ECO:0000256" key="5">
    <source>
        <dbReference type="ARBA" id="ARBA00023235"/>
    </source>
</evidence>
<keyword evidence="6" id="KW-0963">Cytoplasm</keyword>
<dbReference type="GO" id="GO:0051082">
    <property type="term" value="F:unfolded protein binding"/>
    <property type="evidence" value="ECO:0007669"/>
    <property type="project" value="UniProtKB-UniRule"/>
</dbReference>
<comment type="function">
    <text evidence="6 8">Together with its co-chaperonin GroES, plays an essential role in assisting protein folding. The GroEL-GroES system forms a nano-cage that allows encapsulation of the non-native substrate proteins and provides a physical environment optimized to promote and accelerate protein folding.</text>
</comment>
<evidence type="ECO:0000313" key="12">
    <source>
        <dbReference type="Proteomes" id="UP000266489"/>
    </source>
</evidence>
<gene>
    <name evidence="6 9" type="primary">groL</name>
    <name evidence="6" type="synonym">groEL</name>
    <name evidence="10" type="ORF">SMC5_00265</name>
    <name evidence="9" type="ORF">SMC6_00305</name>
</gene>
<dbReference type="PANTHER" id="PTHR45633">
    <property type="entry name" value="60 KDA HEAT SHOCK PROTEIN, MITOCHONDRIAL"/>
    <property type="match status" value="1"/>
</dbReference>
<evidence type="ECO:0000256" key="1">
    <source>
        <dbReference type="ARBA" id="ARBA00006607"/>
    </source>
</evidence>
<dbReference type="HAMAP" id="MF_00600">
    <property type="entry name" value="CH60"/>
    <property type="match status" value="1"/>
</dbReference>
<keyword evidence="3 6" id="KW-0067">ATP-binding</keyword>
<dbReference type="Gene3D" id="3.50.7.10">
    <property type="entry name" value="GroEL"/>
    <property type="match status" value="1"/>
</dbReference>
<comment type="subunit">
    <text evidence="6 8">Forms a cylinder of 14 subunits composed of two heptameric rings stacked back-to-back. Interacts with the co-chaperonin GroES.</text>
</comment>
<evidence type="ECO:0000313" key="9">
    <source>
        <dbReference type="EMBL" id="RIE10989.1"/>
    </source>
</evidence>
<dbReference type="RefSeq" id="WP_119119122.1">
    <property type="nucleotide sequence ID" value="NZ_QXIT01000009.1"/>
</dbReference>
<dbReference type="Gene3D" id="1.10.560.10">
    <property type="entry name" value="GroEL-like equatorial domain"/>
    <property type="match status" value="1"/>
</dbReference>
<feature type="binding site" evidence="6">
    <location>
        <begin position="30"/>
        <end position="33"/>
    </location>
    <ligand>
        <name>ATP</name>
        <dbReference type="ChEBI" id="CHEBI:30616"/>
    </ligand>
</feature>
<dbReference type="NCBIfam" id="TIGR02348">
    <property type="entry name" value="GroEL"/>
    <property type="match status" value="1"/>
</dbReference>
<dbReference type="EMBL" id="QXIT01000009">
    <property type="protein sequence ID" value="RIE10989.1"/>
    <property type="molecule type" value="Genomic_DNA"/>
</dbReference>
<keyword evidence="11" id="KW-1185">Reference proteome</keyword>
<dbReference type="GO" id="GO:0016853">
    <property type="term" value="F:isomerase activity"/>
    <property type="evidence" value="ECO:0007669"/>
    <property type="project" value="UniProtKB-KW"/>
</dbReference>
<evidence type="ECO:0000256" key="3">
    <source>
        <dbReference type="ARBA" id="ARBA00022840"/>
    </source>
</evidence>
<sequence length="538" mass="57616">MDAKQIIFNEEAYERIRTGVDKLANTVRVTLGPKGRHVALEKKFGSPVLSDDGVSIAKEIELQDPNENIGAQLLREIAQKTEDQAGDGTTTATVLAQIMIQEGIKNVTAGADSVALKAGMDKATTAVVEELKKLSRQVKTREEKAQVATVSSKLLAVGEAIADAMEKVGKDGVISVEESQGLEMKVETVEGMQFDRGYISAYLVTDPDRMEVVLKNPLIFITDKKITSIQEFLPVLEKLSVKGRPFLLVADDITGEAMATIVLNKVRGTFSCAAVKAPGFGDRRKAMLEDIAILTGGKVLSEDLGLTFEKVTEDMFGSADEVKVDKDNTTIVGGKGTKEEIKSRIGQIRKQVEETKSDYDKEKLQERLAKLAGGVAIIKVGASTETAMKELKHRVEDAVNATKAAVAEGIIIGGGAALVKAGRGIDGLKLTGDEKTGAEIVRKSLREPLKIIADNSGYEGVIAVQKVLEGDDNLGFNSLNNKFEDLFKSGIVDPLKVTRLALLNAESIASLLLSTAAMITTIPKAESSAPAAPAYPDY</sequence>
<dbReference type="GO" id="GO:0140662">
    <property type="term" value="F:ATP-dependent protein folding chaperone"/>
    <property type="evidence" value="ECO:0007669"/>
    <property type="project" value="InterPro"/>
</dbReference>
<evidence type="ECO:0000256" key="8">
    <source>
        <dbReference type="RuleBase" id="RU000419"/>
    </source>
</evidence>
<protein>
    <recommendedName>
        <fullName evidence="6">Chaperonin GroEL</fullName>
        <ecNumber evidence="6">5.6.1.7</ecNumber>
    </recommendedName>
    <alternativeName>
        <fullName evidence="6">60 kDa chaperonin</fullName>
    </alternativeName>
    <alternativeName>
        <fullName evidence="6">Chaperonin-60</fullName>
        <shortName evidence="6">Cpn60</shortName>
    </alternativeName>
</protein>
<evidence type="ECO:0000256" key="7">
    <source>
        <dbReference type="RuleBase" id="RU000418"/>
    </source>
</evidence>
<evidence type="ECO:0000256" key="6">
    <source>
        <dbReference type="HAMAP-Rule" id="MF_00600"/>
    </source>
</evidence>
<comment type="caution">
    <text evidence="9">The sequence shown here is derived from an EMBL/GenBank/DDBJ whole genome shotgun (WGS) entry which is preliminary data.</text>
</comment>
<dbReference type="NCBIfam" id="NF009487">
    <property type="entry name" value="PRK12849.1"/>
    <property type="match status" value="1"/>
</dbReference>
<dbReference type="SUPFAM" id="SSF54849">
    <property type="entry name" value="GroEL-intermediate domain like"/>
    <property type="match status" value="1"/>
</dbReference>
<keyword evidence="2 6" id="KW-0547">Nucleotide-binding</keyword>
<dbReference type="EC" id="5.6.1.7" evidence="6"/>
<dbReference type="CDD" id="cd03344">
    <property type="entry name" value="GroEL"/>
    <property type="match status" value="1"/>
</dbReference>
<evidence type="ECO:0000256" key="4">
    <source>
        <dbReference type="ARBA" id="ARBA00023186"/>
    </source>
</evidence>
<feature type="binding site" evidence="6">
    <location>
        <position position="414"/>
    </location>
    <ligand>
        <name>ATP</name>
        <dbReference type="ChEBI" id="CHEBI:30616"/>
    </ligand>
</feature>
<dbReference type="Proteomes" id="UP000266489">
    <property type="component" value="Unassembled WGS sequence"/>
</dbReference>
<dbReference type="NCBIfam" id="NF000592">
    <property type="entry name" value="PRK00013.1"/>
    <property type="match status" value="1"/>
</dbReference>
<dbReference type="InterPro" id="IPR001844">
    <property type="entry name" value="Cpn60/GroEL"/>
</dbReference>
<dbReference type="OrthoDB" id="9766614at2"/>
<comment type="subcellular location">
    <subcellularLocation>
        <location evidence="6">Cytoplasm</location>
    </subcellularLocation>
</comment>
<feature type="binding site" evidence="6">
    <location>
        <begin position="87"/>
        <end position="91"/>
    </location>
    <ligand>
        <name>ATP</name>
        <dbReference type="ChEBI" id="CHEBI:30616"/>
    </ligand>
</feature>
<reference evidence="11 12" key="1">
    <citation type="submission" date="2018-09" db="EMBL/GenBank/DDBJ databases">
        <title>Discovery and Ecogenomic Context for Candidatus Cryosericales, a Global Caldiserica Order Active in Thawing Permafrost.</title>
        <authorList>
            <person name="Martinez M.A."/>
            <person name="Woodcroft B.J."/>
            <person name="Ignacio Espinoza J.C."/>
            <person name="Zayed A."/>
            <person name="Singleton C.M."/>
            <person name="Boyd J."/>
            <person name="Li Y.-F."/>
            <person name="Purvine S."/>
            <person name="Maughan H."/>
            <person name="Hodgkins S.B."/>
            <person name="Anderson D."/>
            <person name="Sederholm M."/>
            <person name="Temperton B."/>
            <person name="Saleska S.R."/>
            <person name="Tyson G.W."/>
            <person name="Rich V.I."/>
        </authorList>
    </citation>
    <scope>NUCLEOTIDE SEQUENCE [LARGE SCALE GENOMIC DNA]</scope>
    <source>
        <strain evidence="10 12">SMC5</strain>
        <strain evidence="9 11">SMC6</strain>
    </source>
</reference>
<feature type="binding site" evidence="6">
    <location>
        <position position="493"/>
    </location>
    <ligand>
        <name>ATP</name>
        <dbReference type="ChEBI" id="CHEBI:30616"/>
    </ligand>
</feature>
<accession>A0A398DZW2</accession>
<dbReference type="SUPFAM" id="SSF48592">
    <property type="entry name" value="GroEL equatorial domain-like"/>
    <property type="match status" value="1"/>
</dbReference>
<organism evidence="9 11">
    <name type="scientific">Candidatus Cryosericum odellii</name>
    <dbReference type="NCBI Taxonomy" id="2290917"/>
    <lineage>
        <taxon>Bacteria</taxon>
        <taxon>Pseudomonadati</taxon>
        <taxon>Caldisericota/Cryosericota group</taxon>
        <taxon>Candidatus Cryosericota</taxon>
        <taxon>Candidatus Cryosericia</taxon>
        <taxon>Candidatus Cryosericales</taxon>
        <taxon>Candidatus Cryosericaceae</taxon>
        <taxon>Candidatus Cryosericum</taxon>
    </lineage>
</organism>
<dbReference type="AlphaFoldDB" id="A0A398DBM6"/>